<dbReference type="Pfam" id="PF00528">
    <property type="entry name" value="BPD_transp_1"/>
    <property type="match status" value="1"/>
</dbReference>
<keyword evidence="4 7" id="KW-0812">Transmembrane</keyword>
<feature type="domain" description="ABC transmembrane type-1" evidence="8">
    <location>
        <begin position="75"/>
        <end position="266"/>
    </location>
</feature>
<feature type="transmembrane region" description="Helical" evidence="7">
    <location>
        <begin position="79"/>
        <end position="98"/>
    </location>
</feature>
<keyword evidence="6 7" id="KW-0472">Membrane</keyword>
<protein>
    <submittedName>
        <fullName evidence="9">Carbohydrate ABC transporter permease</fullName>
    </submittedName>
</protein>
<evidence type="ECO:0000256" key="1">
    <source>
        <dbReference type="ARBA" id="ARBA00004651"/>
    </source>
</evidence>
<organism evidence="9 10">
    <name type="scientific">Microbacterium esteraromaticum</name>
    <dbReference type="NCBI Taxonomy" id="57043"/>
    <lineage>
        <taxon>Bacteria</taxon>
        <taxon>Bacillati</taxon>
        <taxon>Actinomycetota</taxon>
        <taxon>Actinomycetes</taxon>
        <taxon>Micrococcales</taxon>
        <taxon>Microbacteriaceae</taxon>
        <taxon>Microbacterium</taxon>
    </lineage>
</organism>
<evidence type="ECO:0000256" key="5">
    <source>
        <dbReference type="ARBA" id="ARBA00022989"/>
    </source>
</evidence>
<dbReference type="RefSeq" id="WP_206822860.1">
    <property type="nucleotide sequence ID" value="NZ_JAEMWU010000001.1"/>
</dbReference>
<feature type="transmembrane region" description="Helical" evidence="7">
    <location>
        <begin position="16"/>
        <end position="37"/>
    </location>
</feature>
<comment type="subcellular location">
    <subcellularLocation>
        <location evidence="1 7">Cell membrane</location>
        <topology evidence="1 7">Multi-pass membrane protein</topology>
    </subcellularLocation>
</comment>
<dbReference type="PANTHER" id="PTHR43744:SF3">
    <property type="entry name" value="LACTOSE TRANSPORT SYSTEM PERMEASE PROTEIN LACG"/>
    <property type="match status" value="1"/>
</dbReference>
<evidence type="ECO:0000256" key="2">
    <source>
        <dbReference type="ARBA" id="ARBA00022448"/>
    </source>
</evidence>
<evidence type="ECO:0000313" key="9">
    <source>
        <dbReference type="EMBL" id="MBN8205259.1"/>
    </source>
</evidence>
<dbReference type="PROSITE" id="PS50928">
    <property type="entry name" value="ABC_TM1"/>
    <property type="match status" value="1"/>
</dbReference>
<dbReference type="AlphaFoldDB" id="A0A939DUJ3"/>
<accession>A0A939DUJ3</accession>
<reference evidence="9" key="1">
    <citation type="submission" date="2020-12" db="EMBL/GenBank/DDBJ databases">
        <title>PHA producing bacteria isolated from mangrove.</title>
        <authorList>
            <person name="Zheng W."/>
            <person name="Yu S."/>
            <person name="Huang Y."/>
        </authorList>
    </citation>
    <scope>NUCLEOTIDE SEQUENCE</scope>
    <source>
        <strain evidence="9">GN8-5</strain>
    </source>
</reference>
<dbReference type="Gene3D" id="1.10.3720.10">
    <property type="entry name" value="MetI-like"/>
    <property type="match status" value="1"/>
</dbReference>
<dbReference type="GO" id="GO:0055085">
    <property type="term" value="P:transmembrane transport"/>
    <property type="evidence" value="ECO:0007669"/>
    <property type="project" value="InterPro"/>
</dbReference>
<dbReference type="EMBL" id="JAEMWU010000001">
    <property type="protein sequence ID" value="MBN8205259.1"/>
    <property type="molecule type" value="Genomic_DNA"/>
</dbReference>
<dbReference type="CDD" id="cd06261">
    <property type="entry name" value="TM_PBP2"/>
    <property type="match status" value="1"/>
</dbReference>
<comment type="similarity">
    <text evidence="7">Belongs to the binding-protein-dependent transport system permease family.</text>
</comment>
<feature type="transmembrane region" description="Helical" evidence="7">
    <location>
        <begin position="246"/>
        <end position="266"/>
    </location>
</feature>
<keyword evidence="3" id="KW-1003">Cell membrane</keyword>
<keyword evidence="5 7" id="KW-1133">Transmembrane helix</keyword>
<keyword evidence="2 7" id="KW-0813">Transport</keyword>
<evidence type="ECO:0000313" key="10">
    <source>
        <dbReference type="Proteomes" id="UP000664385"/>
    </source>
</evidence>
<proteinExistence type="inferred from homology"/>
<evidence type="ECO:0000256" key="3">
    <source>
        <dbReference type="ARBA" id="ARBA00022475"/>
    </source>
</evidence>
<dbReference type="PANTHER" id="PTHR43744">
    <property type="entry name" value="ABC TRANSPORTER PERMEASE PROTEIN MG189-RELATED-RELATED"/>
    <property type="match status" value="1"/>
</dbReference>
<dbReference type="GO" id="GO:0005886">
    <property type="term" value="C:plasma membrane"/>
    <property type="evidence" value="ECO:0007669"/>
    <property type="project" value="UniProtKB-SubCell"/>
</dbReference>
<sequence>MREASAVKEASAPSRVLIYVALGFVALLQLLPFYFGITTAAKPKSDLSSPWALPSDIYWQNFTTAVQQGGILTAIGNSAIVTVVSTVLICVLGALTAYPLARRITRGNQLVYAGILALIMIPPLSVLVPLYTLMKDIGALNTHWGIILVMVTGNLPLAVFLYTAFMRSLPVSIEEAAVVDGANALQVLFRVVFPMLKPVTATVAILAGVAIWNEYALSSYFLRDPDVRTIAPAVASFFAAQGSNPGAAAAGSLLSVVPVLLAYLFLQRSFITGMVAGAMK</sequence>
<evidence type="ECO:0000256" key="7">
    <source>
        <dbReference type="RuleBase" id="RU363032"/>
    </source>
</evidence>
<dbReference type="Proteomes" id="UP000664385">
    <property type="component" value="Unassembled WGS sequence"/>
</dbReference>
<evidence type="ECO:0000259" key="8">
    <source>
        <dbReference type="PROSITE" id="PS50928"/>
    </source>
</evidence>
<feature type="transmembrane region" description="Helical" evidence="7">
    <location>
        <begin position="187"/>
        <end position="212"/>
    </location>
</feature>
<dbReference type="InterPro" id="IPR000515">
    <property type="entry name" value="MetI-like"/>
</dbReference>
<dbReference type="InterPro" id="IPR035906">
    <property type="entry name" value="MetI-like_sf"/>
</dbReference>
<evidence type="ECO:0000256" key="6">
    <source>
        <dbReference type="ARBA" id="ARBA00023136"/>
    </source>
</evidence>
<evidence type="ECO:0000256" key="4">
    <source>
        <dbReference type="ARBA" id="ARBA00022692"/>
    </source>
</evidence>
<gene>
    <name evidence="9" type="ORF">JF543_04720</name>
</gene>
<dbReference type="SUPFAM" id="SSF161098">
    <property type="entry name" value="MetI-like"/>
    <property type="match status" value="1"/>
</dbReference>
<name>A0A939DUJ3_9MICO</name>
<feature type="transmembrane region" description="Helical" evidence="7">
    <location>
        <begin position="110"/>
        <end position="132"/>
    </location>
</feature>
<feature type="transmembrane region" description="Helical" evidence="7">
    <location>
        <begin position="144"/>
        <end position="166"/>
    </location>
</feature>
<comment type="caution">
    <text evidence="9">The sequence shown here is derived from an EMBL/GenBank/DDBJ whole genome shotgun (WGS) entry which is preliminary data.</text>
</comment>